<feature type="domain" description="HPP transmembrane region" evidence="2">
    <location>
        <begin position="25"/>
        <end position="166"/>
    </location>
</feature>
<dbReference type="Pfam" id="PF04982">
    <property type="entry name" value="TM_HPP"/>
    <property type="match status" value="1"/>
</dbReference>
<dbReference type="PANTHER" id="PTHR33741:SF5">
    <property type="entry name" value="TRANSMEMBRANE PROTEIN DDB_G0269096-RELATED"/>
    <property type="match status" value="1"/>
</dbReference>
<keyword evidence="1" id="KW-0812">Transmembrane</keyword>
<accession>A0A163ZD37</accession>
<evidence type="ECO:0000313" key="4">
    <source>
        <dbReference type="Proteomes" id="UP000076574"/>
    </source>
</evidence>
<keyword evidence="1" id="KW-1133">Transmembrane helix</keyword>
<gene>
    <name evidence="3" type="ORF">A4A58_08055</name>
</gene>
<dbReference type="STRING" id="943830.A4A58_08055"/>
<dbReference type="InterPro" id="IPR058581">
    <property type="entry name" value="TM_HPP"/>
</dbReference>
<name>A0A163ZD37_9BRAD</name>
<dbReference type="InterPro" id="IPR007065">
    <property type="entry name" value="HPP"/>
</dbReference>
<dbReference type="RefSeq" id="WP_068733589.1">
    <property type="nucleotide sequence ID" value="NZ_LVYV01000012.1"/>
</dbReference>
<proteinExistence type="predicted"/>
<organism evidence="3 4">
    <name type="scientific">Tardiphaga robiniae</name>
    <dbReference type="NCBI Taxonomy" id="943830"/>
    <lineage>
        <taxon>Bacteria</taxon>
        <taxon>Pseudomonadati</taxon>
        <taxon>Pseudomonadota</taxon>
        <taxon>Alphaproteobacteria</taxon>
        <taxon>Hyphomicrobiales</taxon>
        <taxon>Nitrobacteraceae</taxon>
        <taxon>Tardiphaga</taxon>
    </lineage>
</organism>
<dbReference type="EMBL" id="LVYV01000012">
    <property type="protein sequence ID" value="KZD23316.1"/>
    <property type="molecule type" value="Genomic_DNA"/>
</dbReference>
<comment type="caution">
    <text evidence="3">The sequence shown here is derived from an EMBL/GenBank/DDBJ whole genome shotgun (WGS) entry which is preliminary data.</text>
</comment>
<feature type="transmembrane region" description="Helical" evidence="1">
    <location>
        <begin position="21"/>
        <end position="38"/>
    </location>
</feature>
<feature type="transmembrane region" description="Helical" evidence="1">
    <location>
        <begin position="96"/>
        <end position="114"/>
    </location>
</feature>
<dbReference type="OrthoDB" id="9811720at2"/>
<feature type="transmembrane region" description="Helical" evidence="1">
    <location>
        <begin position="135"/>
        <end position="156"/>
    </location>
</feature>
<reference evidence="3 4" key="1">
    <citation type="submission" date="2016-03" db="EMBL/GenBank/DDBJ databases">
        <title>Microsymbionts genomes from the relict species Vavilovia formosa (Stev.) Fed.</title>
        <authorList>
            <person name="Kopat V."/>
            <person name="Chirak E."/>
            <person name="Kimeklis A."/>
            <person name="Andronov E."/>
        </authorList>
    </citation>
    <scope>NUCLEOTIDE SEQUENCE [LARGE SCALE GENOMIC DNA]</scope>
    <source>
        <strain evidence="3 4">Vaf07</strain>
    </source>
</reference>
<dbReference type="AlphaFoldDB" id="A0A163ZD37"/>
<dbReference type="Proteomes" id="UP000076574">
    <property type="component" value="Unassembled WGS sequence"/>
</dbReference>
<evidence type="ECO:0000259" key="2">
    <source>
        <dbReference type="Pfam" id="PF04982"/>
    </source>
</evidence>
<protein>
    <submittedName>
        <fullName evidence="3">HPP family protein</fullName>
    </submittedName>
</protein>
<keyword evidence="4" id="KW-1185">Reference proteome</keyword>
<feature type="transmembrane region" description="Helical" evidence="1">
    <location>
        <begin position="74"/>
        <end position="90"/>
    </location>
</feature>
<evidence type="ECO:0000313" key="3">
    <source>
        <dbReference type="EMBL" id="KZD23316.1"/>
    </source>
</evidence>
<evidence type="ECO:0000256" key="1">
    <source>
        <dbReference type="SAM" id="Phobius"/>
    </source>
</evidence>
<dbReference type="PANTHER" id="PTHR33741">
    <property type="entry name" value="TRANSMEMBRANE PROTEIN DDB_G0269096-RELATED"/>
    <property type="match status" value="1"/>
</dbReference>
<sequence length="170" mass="18118">MTRDWLRRAAKTIRRNNHRNALAGTVAGLGAGIAIGVMEFFSAVAHYPLVIIPFATSIVLVIGSPEAEPAQPRALVGGHIVATLVGLAVLKLTGPHAWAAAMAVGLAVLAMYVTGTFHPPAGINPLLVVSHALPWTFLLAPVLVGALLLASFTFVWHRYAAGRDWPRHWL</sequence>
<keyword evidence="1" id="KW-0472">Membrane</keyword>